<dbReference type="InterPro" id="IPR034768">
    <property type="entry name" value="4FE4S_WBL"/>
</dbReference>
<dbReference type="Pfam" id="PF02467">
    <property type="entry name" value="Whib"/>
    <property type="match status" value="1"/>
</dbReference>
<proteinExistence type="predicted"/>
<accession>A0A9X2B2W5</accession>
<organism evidence="2 3">
    <name type="scientific">Corynebacterium kalidii</name>
    <dbReference type="NCBI Taxonomy" id="2931982"/>
    <lineage>
        <taxon>Bacteria</taxon>
        <taxon>Bacillati</taxon>
        <taxon>Actinomycetota</taxon>
        <taxon>Actinomycetes</taxon>
        <taxon>Mycobacteriales</taxon>
        <taxon>Corynebacteriaceae</taxon>
        <taxon>Corynebacterium</taxon>
    </lineage>
</organism>
<dbReference type="PROSITE" id="PS51674">
    <property type="entry name" value="4FE4S_WBL"/>
    <property type="match status" value="1"/>
</dbReference>
<keyword evidence="3" id="KW-1185">Reference proteome</keyword>
<protein>
    <submittedName>
        <fullName evidence="2">WhiB family transcriptional regulator</fullName>
    </submittedName>
</protein>
<name>A0A9X2B2W5_9CORY</name>
<comment type="caution">
    <text evidence="2">The sequence shown here is derived from an EMBL/GenBank/DDBJ whole genome shotgun (WGS) entry which is preliminary data.</text>
</comment>
<dbReference type="AlphaFoldDB" id="A0A9X2B2W5"/>
<dbReference type="Proteomes" id="UP001139207">
    <property type="component" value="Unassembled WGS sequence"/>
</dbReference>
<gene>
    <name evidence="2" type="ORF">MUN33_11065</name>
</gene>
<evidence type="ECO:0000259" key="1">
    <source>
        <dbReference type="PROSITE" id="PS51674"/>
    </source>
</evidence>
<evidence type="ECO:0000313" key="3">
    <source>
        <dbReference type="Proteomes" id="UP001139207"/>
    </source>
</evidence>
<sequence length="124" mass="13516">MTDRTRWLPRAACLGSDPGDFDIITNVTATVPTPTRMDRMWDQGTICESCPVVRECAADALDQRDIGIVRGGVPVVANGSMAWRQMERAALTAMSVTDSPAETRRVWRAAAQRAAAKIRAERAA</sequence>
<evidence type="ECO:0000313" key="2">
    <source>
        <dbReference type="EMBL" id="MCJ7859245.1"/>
    </source>
</evidence>
<feature type="domain" description="4Fe-4S Wbl-type" evidence="1">
    <location>
        <begin position="12"/>
        <end position="80"/>
    </location>
</feature>
<reference evidence="2" key="1">
    <citation type="submission" date="2022-04" db="EMBL/GenBank/DDBJ databases">
        <title>Corynebacterium kalidii LD5P10.</title>
        <authorList>
            <person name="Sun J.Q."/>
        </authorList>
    </citation>
    <scope>NUCLEOTIDE SEQUENCE</scope>
    <source>
        <strain evidence="2">LD5P10</strain>
    </source>
</reference>
<dbReference type="EMBL" id="JALIEA010000017">
    <property type="protein sequence ID" value="MCJ7859245.1"/>
    <property type="molecule type" value="Genomic_DNA"/>
</dbReference>
<dbReference type="RefSeq" id="WP_244804975.1">
    <property type="nucleotide sequence ID" value="NZ_JALIEA010000017.1"/>
</dbReference>